<evidence type="ECO:0000313" key="1">
    <source>
        <dbReference type="EMBL" id="RSM05207.1"/>
    </source>
</evidence>
<proteinExistence type="predicted"/>
<dbReference type="AlphaFoldDB" id="A0A428TT03"/>
<evidence type="ECO:0000313" key="2">
    <source>
        <dbReference type="Proteomes" id="UP000287144"/>
    </source>
</evidence>
<dbReference type="Proteomes" id="UP000287144">
    <property type="component" value="Unassembled WGS sequence"/>
</dbReference>
<accession>A0A428TT03</accession>
<dbReference type="STRING" id="1325735.A0A428TT03"/>
<protein>
    <submittedName>
        <fullName evidence="1">Uncharacterized protein</fullName>
    </submittedName>
</protein>
<keyword evidence="2" id="KW-1185">Reference proteome</keyword>
<name>A0A428TT03_9HYPO</name>
<sequence length="84" mass="9483">MGQPEEFAEIVALSTMPDKDSIVLPNTVLGNCCESTAGNDDVGPLCDRKWSTNQVHNPRPRGIKNQVQRSRKQWLFTFINLLRV</sequence>
<comment type="caution">
    <text evidence="1">The sequence shown here is derived from an EMBL/GenBank/DDBJ whole genome shotgun (WGS) entry which is preliminary data.</text>
</comment>
<dbReference type="EMBL" id="NKCK01000054">
    <property type="protein sequence ID" value="RSM05207.1"/>
    <property type="molecule type" value="Genomic_DNA"/>
</dbReference>
<reference evidence="1 2" key="1">
    <citation type="submission" date="2017-06" db="EMBL/GenBank/DDBJ databases">
        <title>Comparative genomic analysis of Ambrosia Fusariam Clade fungi.</title>
        <authorList>
            <person name="Stajich J.E."/>
            <person name="Carrillo J."/>
            <person name="Kijimoto T."/>
            <person name="Eskalen A."/>
            <person name="O'Donnell K."/>
            <person name="Kasson M."/>
        </authorList>
    </citation>
    <scope>NUCLEOTIDE SEQUENCE [LARGE SCALE GENOMIC DNA]</scope>
    <source>
        <strain evidence="1 2">NRRL62579</strain>
    </source>
</reference>
<organism evidence="1 2">
    <name type="scientific">Fusarium oligoseptatum</name>
    <dbReference type="NCBI Taxonomy" id="2604345"/>
    <lineage>
        <taxon>Eukaryota</taxon>
        <taxon>Fungi</taxon>
        <taxon>Dikarya</taxon>
        <taxon>Ascomycota</taxon>
        <taxon>Pezizomycotina</taxon>
        <taxon>Sordariomycetes</taxon>
        <taxon>Hypocreomycetidae</taxon>
        <taxon>Hypocreales</taxon>
        <taxon>Nectriaceae</taxon>
        <taxon>Fusarium</taxon>
        <taxon>Fusarium solani species complex</taxon>
    </lineage>
</organism>
<gene>
    <name evidence="1" type="ORF">CEP52_006429</name>
</gene>